<name>A0A511KEY7_RHOTO</name>
<dbReference type="OrthoDB" id="2796844at2759"/>
<dbReference type="InterPro" id="IPR012337">
    <property type="entry name" value="RNaseH-like_sf"/>
</dbReference>
<evidence type="ECO:0000256" key="2">
    <source>
        <dbReference type="SAM" id="MobiDB-lite"/>
    </source>
</evidence>
<dbReference type="PANTHER" id="PTHR11439">
    <property type="entry name" value="GAG-POL-RELATED RETROTRANSPOSON"/>
    <property type="match status" value="1"/>
</dbReference>
<evidence type="ECO:0000256" key="1">
    <source>
        <dbReference type="ARBA" id="ARBA00022884"/>
    </source>
</evidence>
<proteinExistence type="predicted"/>
<accession>A0A511KEY7</accession>
<gene>
    <name evidence="4" type="ORF">Rt10032_c06g2955</name>
</gene>
<feature type="domain" description="Integrase catalytic" evidence="3">
    <location>
        <begin position="1"/>
        <end position="80"/>
    </location>
</feature>
<feature type="region of interest" description="Disordered" evidence="2">
    <location>
        <begin position="1"/>
        <end position="21"/>
    </location>
</feature>
<dbReference type="Proteomes" id="UP000321518">
    <property type="component" value="Unassembled WGS sequence"/>
</dbReference>
<dbReference type="InterPro" id="IPR001584">
    <property type="entry name" value="Integrase_cat-core"/>
</dbReference>
<protein>
    <submittedName>
        <fullName evidence="4">Gag-Pol polyprotein</fullName>
    </submittedName>
</protein>
<dbReference type="PROSITE" id="PS50994">
    <property type="entry name" value="INTEGRASE"/>
    <property type="match status" value="1"/>
</dbReference>
<dbReference type="EMBL" id="BJWK01000006">
    <property type="protein sequence ID" value="GEM08938.1"/>
    <property type="molecule type" value="Genomic_DNA"/>
</dbReference>
<evidence type="ECO:0000313" key="4">
    <source>
        <dbReference type="EMBL" id="GEM08938.1"/>
    </source>
</evidence>
<dbReference type="AlphaFoldDB" id="A0A511KEY7"/>
<comment type="caution">
    <text evidence="4">The sequence shown here is derived from an EMBL/GenBank/DDBJ whole genome shotgun (WGS) entry which is preliminary data.</text>
</comment>
<dbReference type="Pfam" id="PF07727">
    <property type="entry name" value="RVT_2"/>
    <property type="match status" value="1"/>
</dbReference>
<evidence type="ECO:0000259" key="3">
    <source>
        <dbReference type="PROSITE" id="PS50994"/>
    </source>
</evidence>
<evidence type="ECO:0000313" key="5">
    <source>
        <dbReference type="Proteomes" id="UP000321518"/>
    </source>
</evidence>
<reference evidence="4 5" key="1">
    <citation type="submission" date="2019-07" db="EMBL/GenBank/DDBJ databases">
        <title>Rhodotorula toruloides NBRC10032 genome sequencing.</title>
        <authorList>
            <person name="Shida Y."/>
            <person name="Takaku H."/>
            <person name="Ogasawara W."/>
            <person name="Mori K."/>
        </authorList>
    </citation>
    <scope>NUCLEOTIDE SEQUENCE [LARGE SCALE GENOMIC DNA]</scope>
    <source>
        <strain evidence="4 5">NBRC10032</strain>
    </source>
</reference>
<dbReference type="GO" id="GO:0015074">
    <property type="term" value="P:DNA integration"/>
    <property type="evidence" value="ECO:0007669"/>
    <property type="project" value="InterPro"/>
</dbReference>
<dbReference type="SUPFAM" id="SSF56672">
    <property type="entry name" value="DNA/RNA polymerases"/>
    <property type="match status" value="1"/>
</dbReference>
<dbReference type="InterPro" id="IPR036397">
    <property type="entry name" value="RNaseH_sf"/>
</dbReference>
<dbReference type="SUPFAM" id="SSF53098">
    <property type="entry name" value="Ribonuclease H-like"/>
    <property type="match status" value="1"/>
</dbReference>
<dbReference type="CDD" id="cd09272">
    <property type="entry name" value="RNase_HI_RT_Ty1"/>
    <property type="match status" value="1"/>
</dbReference>
<dbReference type="PANTHER" id="PTHR11439:SF483">
    <property type="entry name" value="PEPTIDE SYNTHASE GLIP-LIKE, PUTATIVE (AFU_ORTHOLOGUE AFUA_3G12920)-RELATED"/>
    <property type="match status" value="1"/>
</dbReference>
<dbReference type="InterPro" id="IPR057670">
    <property type="entry name" value="SH3_retrovirus"/>
</dbReference>
<organism evidence="4 5">
    <name type="scientific">Rhodotorula toruloides</name>
    <name type="common">Yeast</name>
    <name type="synonym">Rhodosporidium toruloides</name>
    <dbReference type="NCBI Taxonomy" id="5286"/>
    <lineage>
        <taxon>Eukaryota</taxon>
        <taxon>Fungi</taxon>
        <taxon>Dikarya</taxon>
        <taxon>Basidiomycota</taxon>
        <taxon>Pucciniomycotina</taxon>
        <taxon>Microbotryomycetes</taxon>
        <taxon>Sporidiobolales</taxon>
        <taxon>Sporidiobolaceae</taxon>
        <taxon>Rhodotorula</taxon>
    </lineage>
</organism>
<keyword evidence="1" id="KW-0694">RNA-binding</keyword>
<dbReference type="GO" id="GO:0003723">
    <property type="term" value="F:RNA binding"/>
    <property type="evidence" value="ECO:0007669"/>
    <property type="project" value="UniProtKB-KW"/>
</dbReference>
<dbReference type="GO" id="GO:0005634">
    <property type="term" value="C:nucleus"/>
    <property type="evidence" value="ECO:0007669"/>
    <property type="project" value="UniProtKB-ARBA"/>
</dbReference>
<dbReference type="InterPro" id="IPR013103">
    <property type="entry name" value="RVT_2"/>
</dbReference>
<dbReference type="Gene3D" id="3.30.420.10">
    <property type="entry name" value="Ribonuclease H-like superfamily/Ribonuclease H"/>
    <property type="match status" value="1"/>
</dbReference>
<sequence length="608" mass="67069">MLAEHGIIRESPPPYSPQSDGVAERVNRSIVEGIVSLLAQAGAPKALWAEALQAFVFVKNRSPHAALSGNVPLAVWRNRPARVDMLRTWGCRAWHTVTNGRSKLDDRAIPLIFVGYDGDTAAYRLFDPVTRKTIRSRDTRSSTPSSGATCHVPPDAKILGCRFVYRRKKDKHGRVTGHKVRLVAQGFSQRPGVDFRDTFAPVAKFTSIRVLLALAARQKMLIHQADVDKAYLHGSLDEELYMRIPKGIDSGEYSGKVLKVDRALYGLKQAGRGGGGPPLIALYVDNLLFVSPSLDEITRVKAKDLGAAKFILGIQIHQRSDGSLFLSQRAYLEDVLLRLDPNSRRTAPRPVVRNQQLVPAPDDHVPTPDFRRRYLQAVGSLMYAMLGTRVDLAHVVGVLSRHAARPDNTHWAAVLRALQYIRGTLDYGLEYTPDSSPLRGFEAYSDSDWGTCPTTSRSTMGYDLLLANGAVSWSSKLQPRVTASSTEAEYLRLSHACKETVYLTQLLGELGFPAKGAAVLCCDNQGANALSKGPQFHNCTRHLHLTEHFVREQVQDGSICVEYIPTARMLADAMTKSLPAPLFERHRDAFGVRPLRARGGGVAAKRQS</sequence>
<dbReference type="Pfam" id="PF25597">
    <property type="entry name" value="SH3_retrovirus"/>
    <property type="match status" value="1"/>
</dbReference>
<dbReference type="InterPro" id="IPR043502">
    <property type="entry name" value="DNA/RNA_pol_sf"/>
</dbReference>